<keyword evidence="3 5" id="KW-0378">Hydrolase</keyword>
<dbReference type="FunFam" id="2.30.42.10:FF:000063">
    <property type="entry name" value="Peptidase, S41 family"/>
    <property type="match status" value="1"/>
</dbReference>
<dbReference type="SUPFAM" id="SSF50156">
    <property type="entry name" value="PDZ domain-like"/>
    <property type="match status" value="1"/>
</dbReference>
<evidence type="ECO:0000313" key="8">
    <source>
        <dbReference type="EMBL" id="RRR77345.1"/>
    </source>
</evidence>
<evidence type="ECO:0000256" key="4">
    <source>
        <dbReference type="ARBA" id="ARBA00022825"/>
    </source>
</evidence>
<dbReference type="Pfam" id="PF03572">
    <property type="entry name" value="Peptidase_S41"/>
    <property type="match status" value="1"/>
</dbReference>
<dbReference type="InterPro" id="IPR001478">
    <property type="entry name" value="PDZ"/>
</dbReference>
<dbReference type="PROSITE" id="PS50106">
    <property type="entry name" value="PDZ"/>
    <property type="match status" value="1"/>
</dbReference>
<evidence type="ECO:0000256" key="3">
    <source>
        <dbReference type="ARBA" id="ARBA00022801"/>
    </source>
</evidence>
<name>A0A426UA98_9CHLR</name>
<evidence type="ECO:0000256" key="5">
    <source>
        <dbReference type="RuleBase" id="RU004404"/>
    </source>
</evidence>
<reference evidence="8 9" key="1">
    <citation type="submission" date="2018-12" db="EMBL/GenBank/DDBJ databases">
        <title>Genome Sequence of Candidatus Viridilinea halotolerans isolated from saline sulfide-rich spring.</title>
        <authorList>
            <person name="Grouzdev D.S."/>
            <person name="Burganskaya E.I."/>
            <person name="Krutkina M.S."/>
            <person name="Sukhacheva M.V."/>
            <person name="Gorlenko V.M."/>
        </authorList>
    </citation>
    <scope>NUCLEOTIDE SEQUENCE [LARGE SCALE GENOMIC DNA]</scope>
    <source>
        <strain evidence="8">Chok-6</strain>
    </source>
</reference>
<comment type="caution">
    <text evidence="8">The sequence shown here is derived from an EMBL/GenBank/DDBJ whole genome shotgun (WGS) entry which is preliminary data.</text>
</comment>
<dbReference type="InterPro" id="IPR036034">
    <property type="entry name" value="PDZ_sf"/>
</dbReference>
<organism evidence="8 9">
    <name type="scientific">Candidatus Viridilinea halotolerans</name>
    <dbReference type="NCBI Taxonomy" id="2491704"/>
    <lineage>
        <taxon>Bacteria</taxon>
        <taxon>Bacillati</taxon>
        <taxon>Chloroflexota</taxon>
        <taxon>Chloroflexia</taxon>
        <taxon>Chloroflexales</taxon>
        <taxon>Chloroflexineae</taxon>
        <taxon>Oscillochloridaceae</taxon>
        <taxon>Candidatus Viridilinea</taxon>
    </lineage>
</organism>
<accession>A0A426UA98</accession>
<dbReference type="CDD" id="cd06782">
    <property type="entry name" value="cpPDZ_CPP-like"/>
    <property type="match status" value="1"/>
</dbReference>
<dbReference type="GO" id="GO:0030288">
    <property type="term" value="C:outer membrane-bounded periplasmic space"/>
    <property type="evidence" value="ECO:0007669"/>
    <property type="project" value="TreeGrafter"/>
</dbReference>
<dbReference type="NCBIfam" id="TIGR00225">
    <property type="entry name" value="prc"/>
    <property type="match status" value="1"/>
</dbReference>
<evidence type="ECO:0000256" key="6">
    <source>
        <dbReference type="SAM" id="Phobius"/>
    </source>
</evidence>
<keyword evidence="4 5" id="KW-0720">Serine protease</keyword>
<keyword evidence="2 5" id="KW-0645">Protease</keyword>
<dbReference type="InterPro" id="IPR041489">
    <property type="entry name" value="PDZ_6"/>
</dbReference>
<sequence>MRDTSSPFDLLRLRLPLWLVALLLGFALIGGLMGGIFSSLLVGRGGIVTNCPENEAICAEFAVFWEAWSLARNRYVESEAADPAIMTAGAVNGMLDSLGDQGHTRYLTAAEAAEWERALSGNSFEGIGAYIDVRNGQTMIVAPIEESPAAAAGLRPGDIILAVDGVSTEGWTIEQLQANVRGPQGTTVILRVIHPGEREPVDISIVRAAVNVPSVSWRMLPDNIALIRLSSFDRDAGAQLRSALRSAQAEGARAIIFDLRNNPGGLLEQAIEVASQFLAQGTTVLIEEDRNGQRNEKQAVRGGLALELPLVVLINGGSASSAEIVAGAIQAAGRAVLVGETTFGTGTVLTPFRLSDGSRLLLGTQQWLTPDGRLIRGQGITPDEEVPLPLTLRPLSPAEAAELDATALQASDDAQLVRALELARDED</sequence>
<proteinExistence type="inferred from homology"/>
<dbReference type="CDD" id="cd07560">
    <property type="entry name" value="Peptidase_S41_CPP"/>
    <property type="match status" value="1"/>
</dbReference>
<dbReference type="AlphaFoldDB" id="A0A426UA98"/>
<dbReference type="EMBL" id="RSAS01000068">
    <property type="protein sequence ID" value="RRR77345.1"/>
    <property type="molecule type" value="Genomic_DNA"/>
</dbReference>
<dbReference type="Pfam" id="PF17820">
    <property type="entry name" value="PDZ_6"/>
    <property type="match status" value="1"/>
</dbReference>
<keyword evidence="6" id="KW-1133">Transmembrane helix</keyword>
<dbReference type="InterPro" id="IPR005151">
    <property type="entry name" value="Tail-specific_protease"/>
</dbReference>
<dbReference type="Proteomes" id="UP000280307">
    <property type="component" value="Unassembled WGS sequence"/>
</dbReference>
<dbReference type="SUPFAM" id="SSF52096">
    <property type="entry name" value="ClpP/crotonase"/>
    <property type="match status" value="1"/>
</dbReference>
<protein>
    <submittedName>
        <fullName evidence="8">S41 family peptidase</fullName>
    </submittedName>
</protein>
<dbReference type="GO" id="GO:0007165">
    <property type="term" value="P:signal transduction"/>
    <property type="evidence" value="ECO:0007669"/>
    <property type="project" value="TreeGrafter"/>
</dbReference>
<feature type="domain" description="PDZ" evidence="7">
    <location>
        <begin position="112"/>
        <end position="181"/>
    </location>
</feature>
<dbReference type="GO" id="GO:0004175">
    <property type="term" value="F:endopeptidase activity"/>
    <property type="evidence" value="ECO:0007669"/>
    <property type="project" value="TreeGrafter"/>
</dbReference>
<dbReference type="Gene3D" id="3.90.226.10">
    <property type="entry name" value="2-enoyl-CoA Hydratase, Chain A, domain 1"/>
    <property type="match status" value="1"/>
</dbReference>
<dbReference type="InterPro" id="IPR004447">
    <property type="entry name" value="Peptidase_S41A"/>
</dbReference>
<dbReference type="SMART" id="SM00228">
    <property type="entry name" value="PDZ"/>
    <property type="match status" value="1"/>
</dbReference>
<dbReference type="Gene3D" id="2.30.42.10">
    <property type="match status" value="1"/>
</dbReference>
<keyword evidence="6" id="KW-0472">Membrane</keyword>
<dbReference type="SMART" id="SM00245">
    <property type="entry name" value="TSPc"/>
    <property type="match status" value="1"/>
</dbReference>
<feature type="transmembrane region" description="Helical" evidence="6">
    <location>
        <begin position="15"/>
        <end position="37"/>
    </location>
</feature>
<dbReference type="PANTHER" id="PTHR32060:SF30">
    <property type="entry name" value="CARBOXY-TERMINAL PROCESSING PROTEASE CTPA"/>
    <property type="match status" value="1"/>
</dbReference>
<dbReference type="Gene3D" id="3.30.750.44">
    <property type="match status" value="1"/>
</dbReference>
<dbReference type="PANTHER" id="PTHR32060">
    <property type="entry name" value="TAIL-SPECIFIC PROTEASE"/>
    <property type="match status" value="1"/>
</dbReference>
<gene>
    <name evidence="8" type="ORF">EI684_01625</name>
</gene>
<dbReference type="GO" id="GO:0008236">
    <property type="term" value="F:serine-type peptidase activity"/>
    <property type="evidence" value="ECO:0007669"/>
    <property type="project" value="UniProtKB-KW"/>
</dbReference>
<evidence type="ECO:0000256" key="2">
    <source>
        <dbReference type="ARBA" id="ARBA00022670"/>
    </source>
</evidence>
<evidence type="ECO:0000313" key="9">
    <source>
        <dbReference type="Proteomes" id="UP000280307"/>
    </source>
</evidence>
<evidence type="ECO:0000256" key="1">
    <source>
        <dbReference type="ARBA" id="ARBA00009179"/>
    </source>
</evidence>
<dbReference type="GO" id="GO:0006508">
    <property type="term" value="P:proteolysis"/>
    <property type="evidence" value="ECO:0007669"/>
    <property type="project" value="UniProtKB-KW"/>
</dbReference>
<evidence type="ECO:0000259" key="7">
    <source>
        <dbReference type="PROSITE" id="PS50106"/>
    </source>
</evidence>
<dbReference type="InterPro" id="IPR029045">
    <property type="entry name" value="ClpP/crotonase-like_dom_sf"/>
</dbReference>
<comment type="similarity">
    <text evidence="1 5">Belongs to the peptidase S41A family.</text>
</comment>
<keyword evidence="6" id="KW-0812">Transmembrane</keyword>